<comment type="caution">
    <text evidence="7">The sequence shown here is derived from an EMBL/GenBank/DDBJ whole genome shotgun (WGS) entry which is preliminary data.</text>
</comment>
<dbReference type="InterPro" id="IPR051198">
    <property type="entry name" value="BchE-like"/>
</dbReference>
<dbReference type="RefSeq" id="WP_202857201.1">
    <property type="nucleotide sequence ID" value="NZ_JAEUGD010000053.1"/>
</dbReference>
<protein>
    <submittedName>
        <fullName evidence="7">RiPP maturation radical SAM C-methyltransferase</fullName>
    </submittedName>
</protein>
<dbReference type="SFLD" id="SFLDS00029">
    <property type="entry name" value="Radical_SAM"/>
    <property type="match status" value="1"/>
</dbReference>
<evidence type="ECO:0000259" key="6">
    <source>
        <dbReference type="PROSITE" id="PS51332"/>
    </source>
</evidence>
<evidence type="ECO:0000256" key="4">
    <source>
        <dbReference type="ARBA" id="ARBA00023004"/>
    </source>
</evidence>
<dbReference type="InterPro" id="IPR023984">
    <property type="entry name" value="rSAM_ocin_1"/>
</dbReference>
<gene>
    <name evidence="7" type="ORF">JMN32_15190</name>
</gene>
<evidence type="ECO:0000256" key="2">
    <source>
        <dbReference type="ARBA" id="ARBA00022691"/>
    </source>
</evidence>
<dbReference type="Proteomes" id="UP000614216">
    <property type="component" value="Unassembled WGS sequence"/>
</dbReference>
<evidence type="ECO:0000256" key="3">
    <source>
        <dbReference type="ARBA" id="ARBA00022723"/>
    </source>
</evidence>
<accession>A0A937KC13</accession>
<dbReference type="SFLD" id="SFLDF00324">
    <property type="entry name" value="bacteriocin_maturation"/>
    <property type="match status" value="1"/>
</dbReference>
<dbReference type="EMBL" id="JAEUGD010000053">
    <property type="protein sequence ID" value="MBL6447661.1"/>
    <property type="molecule type" value="Genomic_DNA"/>
</dbReference>
<keyword evidence="3" id="KW-0479">Metal-binding</keyword>
<dbReference type="InterPro" id="IPR007197">
    <property type="entry name" value="rSAM"/>
</dbReference>
<dbReference type="InterPro" id="IPR006158">
    <property type="entry name" value="Cobalamin-bd"/>
</dbReference>
<dbReference type="GO" id="GO:0003824">
    <property type="term" value="F:catalytic activity"/>
    <property type="evidence" value="ECO:0007669"/>
    <property type="project" value="InterPro"/>
</dbReference>
<dbReference type="InterPro" id="IPR023404">
    <property type="entry name" value="rSAM_horseshoe"/>
</dbReference>
<dbReference type="Gene3D" id="3.80.30.20">
    <property type="entry name" value="tm_1862 like domain"/>
    <property type="match status" value="1"/>
</dbReference>
<dbReference type="InterPro" id="IPR006638">
    <property type="entry name" value="Elp3/MiaA/NifB-like_rSAM"/>
</dbReference>
<keyword evidence="2" id="KW-0949">S-adenosyl-L-methionine</keyword>
<dbReference type="Gene3D" id="3.40.50.280">
    <property type="entry name" value="Cobalamin-binding domain"/>
    <property type="match status" value="1"/>
</dbReference>
<dbReference type="NCBIfam" id="TIGR03975">
    <property type="entry name" value="rSAM_ocin_1"/>
    <property type="match status" value="1"/>
</dbReference>
<dbReference type="InterPro" id="IPR058240">
    <property type="entry name" value="rSAM_sf"/>
</dbReference>
<proteinExistence type="predicted"/>
<comment type="cofactor">
    <cofactor evidence="1">
        <name>[4Fe-4S] cluster</name>
        <dbReference type="ChEBI" id="CHEBI:49883"/>
    </cofactor>
</comment>
<dbReference type="SFLD" id="SFLDG01082">
    <property type="entry name" value="B12-binding_domain_containing"/>
    <property type="match status" value="1"/>
</dbReference>
<dbReference type="SUPFAM" id="SSF102114">
    <property type="entry name" value="Radical SAM enzymes"/>
    <property type="match status" value="1"/>
</dbReference>
<dbReference type="CDD" id="cd01335">
    <property type="entry name" value="Radical_SAM"/>
    <property type="match status" value="1"/>
</dbReference>
<dbReference type="PANTHER" id="PTHR43409">
    <property type="entry name" value="ANAEROBIC MAGNESIUM-PROTOPORPHYRIN IX MONOMETHYL ESTER CYCLASE-RELATED"/>
    <property type="match status" value="1"/>
</dbReference>
<dbReference type="AlphaFoldDB" id="A0A937KC13"/>
<dbReference type="PROSITE" id="PS51332">
    <property type="entry name" value="B12_BINDING"/>
    <property type="match status" value="1"/>
</dbReference>
<dbReference type="GO" id="GO:0046872">
    <property type="term" value="F:metal ion binding"/>
    <property type="evidence" value="ECO:0007669"/>
    <property type="project" value="UniProtKB-KW"/>
</dbReference>
<dbReference type="SMART" id="SM00729">
    <property type="entry name" value="Elp3"/>
    <property type="match status" value="1"/>
</dbReference>
<feature type="domain" description="B12-binding" evidence="6">
    <location>
        <begin position="23"/>
        <end position="199"/>
    </location>
</feature>
<evidence type="ECO:0000313" key="7">
    <source>
        <dbReference type="EMBL" id="MBL6447661.1"/>
    </source>
</evidence>
<sequence>MKKTNVALIASMPWPTYNMPSIQVGVLKSFIERDGHKCIGAHWFLDIYKYLGHDLYTSISSEYLIVGEAIYSSLYFEEHREEIVKSNPLLQKTLSSDPTFLEKLDQKHDEILLRYNWNEIDLVGFTLNFSQTMPSIYMAAKIKRLNPKIKIIIGGAEGTSEMGASLIDQFDCIDFACNGEGEQLLLELVKSDLVDLTNIKKINSLIYRENGKTYTNPSSQLDSLRNLPVPNLDEYFTGLALNNLNPYDLSVVLPIESSRGCYYSCSFCSLNIQWDGTRFQYPETVKNNISELVAKYKILDFFFVDNITPINSKEIFSEVQSLNFDIRFFYEMRANISYDSLKAMHKAGLKRVQIGTEAMSSSLLRKFNKKSLTIHNIQGLKNCEELGIIVSSNFIINHPSTDQNDINETIKNISYCYHLRPPSAFSEFGLMFGSPDYNSPKDTFSIKGNHKDYRKIYPRKQFDALNLPVKEYITKSKPPDWSSIKQIVEHWKKTYNNKTTHLLSMQDGGTFLKIEDRRYGPVDVFILDKTERDLYLLISQITPFAKIKNKYPDKNENELRTCLQGLIDLKLVFEEDDKFLSLAIRSD</sequence>
<organism evidence="7 8">
    <name type="scientific">Fulvivirga marina</name>
    <dbReference type="NCBI Taxonomy" id="2494733"/>
    <lineage>
        <taxon>Bacteria</taxon>
        <taxon>Pseudomonadati</taxon>
        <taxon>Bacteroidota</taxon>
        <taxon>Cytophagia</taxon>
        <taxon>Cytophagales</taxon>
        <taxon>Fulvivirgaceae</taxon>
        <taxon>Fulvivirga</taxon>
    </lineage>
</organism>
<keyword evidence="4" id="KW-0408">Iron</keyword>
<dbReference type="PANTHER" id="PTHR43409:SF7">
    <property type="entry name" value="BLL1977 PROTEIN"/>
    <property type="match status" value="1"/>
</dbReference>
<dbReference type="Pfam" id="PF04055">
    <property type="entry name" value="Radical_SAM"/>
    <property type="match status" value="1"/>
</dbReference>
<evidence type="ECO:0000256" key="1">
    <source>
        <dbReference type="ARBA" id="ARBA00001966"/>
    </source>
</evidence>
<keyword evidence="5" id="KW-0411">Iron-sulfur</keyword>
<evidence type="ECO:0000256" key="5">
    <source>
        <dbReference type="ARBA" id="ARBA00023014"/>
    </source>
</evidence>
<evidence type="ECO:0000313" key="8">
    <source>
        <dbReference type="Proteomes" id="UP000614216"/>
    </source>
</evidence>
<dbReference type="GO" id="GO:0005829">
    <property type="term" value="C:cytosol"/>
    <property type="evidence" value="ECO:0007669"/>
    <property type="project" value="TreeGrafter"/>
</dbReference>
<name>A0A937KC13_9BACT</name>
<reference evidence="7" key="1">
    <citation type="submission" date="2021-01" db="EMBL/GenBank/DDBJ databases">
        <title>Fulvivirga kasyanovii gen. nov., sp nov., a novel member of the phylum Bacteroidetes isolated from seawater in a mussel farm.</title>
        <authorList>
            <person name="Zhao L.-H."/>
            <person name="Wang Z.-J."/>
        </authorList>
    </citation>
    <scope>NUCLEOTIDE SEQUENCE</scope>
    <source>
        <strain evidence="7">29W222</strain>
    </source>
</reference>
<keyword evidence="8" id="KW-1185">Reference proteome</keyword>
<dbReference type="GO" id="GO:0031419">
    <property type="term" value="F:cobalamin binding"/>
    <property type="evidence" value="ECO:0007669"/>
    <property type="project" value="InterPro"/>
</dbReference>
<dbReference type="GO" id="GO:0051536">
    <property type="term" value="F:iron-sulfur cluster binding"/>
    <property type="evidence" value="ECO:0007669"/>
    <property type="project" value="UniProtKB-KW"/>
</dbReference>